<dbReference type="OrthoDB" id="10265903at2759"/>
<comment type="similarity">
    <text evidence="1 4">Belongs to the bacterial ribosomal protein bL36 family.</text>
</comment>
<dbReference type="GO" id="GO:0005840">
    <property type="term" value="C:ribosome"/>
    <property type="evidence" value="ECO:0007669"/>
    <property type="project" value="UniProtKB-KW"/>
</dbReference>
<dbReference type="EMBL" id="KZ084100">
    <property type="protein sequence ID" value="OSD03394.1"/>
    <property type="molecule type" value="Genomic_DNA"/>
</dbReference>
<evidence type="ECO:0000313" key="6">
    <source>
        <dbReference type="Proteomes" id="UP000193067"/>
    </source>
</evidence>
<reference evidence="5 6" key="1">
    <citation type="journal article" date="2015" name="Biotechnol. Biofuels">
        <title>Enhanced degradation of softwood versus hardwood by the white-rot fungus Pycnoporus coccineus.</title>
        <authorList>
            <person name="Couturier M."/>
            <person name="Navarro D."/>
            <person name="Chevret D."/>
            <person name="Henrissat B."/>
            <person name="Piumi F."/>
            <person name="Ruiz-Duenas F.J."/>
            <person name="Martinez A.T."/>
            <person name="Grigoriev I.V."/>
            <person name="Riley R."/>
            <person name="Lipzen A."/>
            <person name="Berrin J.G."/>
            <person name="Master E.R."/>
            <person name="Rosso M.N."/>
        </authorList>
    </citation>
    <scope>NUCLEOTIDE SEQUENCE [LARGE SCALE GENOMIC DNA]</scope>
    <source>
        <strain evidence="5 6">BRFM310</strain>
    </source>
</reference>
<dbReference type="InterPro" id="IPR052010">
    <property type="entry name" value="Ribosomal_LSU_bL36"/>
</dbReference>
<keyword evidence="3 4" id="KW-0687">Ribonucleoprotein</keyword>
<accession>A0A1Y2IS09</accession>
<evidence type="ECO:0000256" key="2">
    <source>
        <dbReference type="ARBA" id="ARBA00022980"/>
    </source>
</evidence>
<keyword evidence="2 4" id="KW-0689">Ribosomal protein</keyword>
<dbReference type="SUPFAM" id="SSF57840">
    <property type="entry name" value="Ribosomal protein L36"/>
    <property type="match status" value="1"/>
</dbReference>
<evidence type="ECO:0000256" key="4">
    <source>
        <dbReference type="RuleBase" id="RU000570"/>
    </source>
</evidence>
<evidence type="ECO:0000256" key="1">
    <source>
        <dbReference type="ARBA" id="ARBA00007645"/>
    </source>
</evidence>
<dbReference type="AlphaFoldDB" id="A0A1Y2IS09"/>
<protein>
    <recommendedName>
        <fullName evidence="4">Ribosomal protein</fullName>
    </recommendedName>
</protein>
<sequence length="155" mass="17131">MATDKQRGRSWLPSGERACNCTESTAKSVGARPSLRQVARRHRLPFAETLRRRLCGKSARGIPSHRSDQTAMLRALLASARPLLSRVRPASLPHSHLGHAHHAHHAQVAANPVLSRGMKVRASVKTMCDGCSVVKRKGRIYIICSKNPKHKQRQG</sequence>
<dbReference type="GO" id="GO:0003735">
    <property type="term" value="F:structural constituent of ribosome"/>
    <property type="evidence" value="ECO:0007669"/>
    <property type="project" value="InterPro"/>
</dbReference>
<dbReference type="Pfam" id="PF00444">
    <property type="entry name" value="Ribosomal_L36"/>
    <property type="match status" value="1"/>
</dbReference>
<dbReference type="InterPro" id="IPR000473">
    <property type="entry name" value="Ribosomal_bL36"/>
</dbReference>
<proteinExistence type="inferred from homology"/>
<dbReference type="GO" id="GO:1990904">
    <property type="term" value="C:ribonucleoprotein complex"/>
    <property type="evidence" value="ECO:0007669"/>
    <property type="project" value="UniProtKB-KW"/>
</dbReference>
<dbReference type="InterPro" id="IPR035977">
    <property type="entry name" value="Ribosomal_bL36_sp"/>
</dbReference>
<keyword evidence="6" id="KW-1185">Reference proteome</keyword>
<dbReference type="HAMAP" id="MF_00251">
    <property type="entry name" value="Ribosomal_bL36"/>
    <property type="match status" value="1"/>
</dbReference>
<organism evidence="5 6">
    <name type="scientific">Trametes coccinea (strain BRFM310)</name>
    <name type="common">Pycnoporus coccineus</name>
    <dbReference type="NCBI Taxonomy" id="1353009"/>
    <lineage>
        <taxon>Eukaryota</taxon>
        <taxon>Fungi</taxon>
        <taxon>Dikarya</taxon>
        <taxon>Basidiomycota</taxon>
        <taxon>Agaricomycotina</taxon>
        <taxon>Agaricomycetes</taxon>
        <taxon>Polyporales</taxon>
        <taxon>Polyporaceae</taxon>
        <taxon>Trametes</taxon>
    </lineage>
</organism>
<gene>
    <name evidence="5" type="ORF">PYCCODRAFT_212247</name>
</gene>
<name>A0A1Y2IS09_TRAC3</name>
<dbReference type="PROSITE" id="PS00828">
    <property type="entry name" value="RIBOSOMAL_L36"/>
    <property type="match status" value="1"/>
</dbReference>
<dbReference type="Proteomes" id="UP000193067">
    <property type="component" value="Unassembled WGS sequence"/>
</dbReference>
<dbReference type="PANTHER" id="PTHR18804:SF16">
    <property type="entry name" value="RIBOSOMAL PROTEIN"/>
    <property type="match status" value="1"/>
</dbReference>
<dbReference type="STRING" id="1353009.A0A1Y2IS09"/>
<evidence type="ECO:0000313" key="5">
    <source>
        <dbReference type="EMBL" id="OSD03394.1"/>
    </source>
</evidence>
<dbReference type="GO" id="GO:0006412">
    <property type="term" value="P:translation"/>
    <property type="evidence" value="ECO:0007669"/>
    <property type="project" value="InterPro"/>
</dbReference>
<dbReference type="NCBIfam" id="TIGR01022">
    <property type="entry name" value="rpmJ_bact"/>
    <property type="match status" value="1"/>
</dbReference>
<evidence type="ECO:0000256" key="3">
    <source>
        <dbReference type="ARBA" id="ARBA00023274"/>
    </source>
</evidence>
<dbReference type="PANTHER" id="PTHR18804">
    <property type="entry name" value="RIBOSOMAL PROTEIN"/>
    <property type="match status" value="1"/>
</dbReference>